<keyword evidence="1" id="KW-0472">Membrane</keyword>
<proteinExistence type="predicted"/>
<feature type="transmembrane region" description="Helical" evidence="1">
    <location>
        <begin position="298"/>
        <end position="317"/>
    </location>
</feature>
<feature type="transmembrane region" description="Helical" evidence="1">
    <location>
        <begin position="194"/>
        <end position="220"/>
    </location>
</feature>
<feature type="transmembrane region" description="Helical" evidence="1">
    <location>
        <begin position="324"/>
        <end position="342"/>
    </location>
</feature>
<dbReference type="AlphaFoldDB" id="A0A1I5PT97"/>
<accession>A0A1I5PT97</accession>
<feature type="transmembrane region" description="Helical" evidence="1">
    <location>
        <begin position="354"/>
        <end position="374"/>
    </location>
</feature>
<gene>
    <name evidence="2" type="ORF">SAMN04487928_101135</name>
</gene>
<evidence type="ECO:0000256" key="1">
    <source>
        <dbReference type="SAM" id="Phobius"/>
    </source>
</evidence>
<dbReference type="RefSeq" id="WP_074882890.1">
    <property type="nucleotide sequence ID" value="NZ_FOXO01000001.1"/>
</dbReference>
<keyword evidence="1" id="KW-0812">Transmembrane</keyword>
<dbReference type="EMBL" id="FOXO01000001">
    <property type="protein sequence ID" value="SFP37265.1"/>
    <property type="molecule type" value="Genomic_DNA"/>
</dbReference>
<evidence type="ECO:0008006" key="4">
    <source>
        <dbReference type="Google" id="ProtNLM"/>
    </source>
</evidence>
<keyword evidence="3" id="KW-1185">Reference proteome</keyword>
<protein>
    <recommendedName>
        <fullName evidence="4">Dolichyl-phosphate-mannose-protein mannosyltransferase</fullName>
    </recommendedName>
</protein>
<dbReference type="Proteomes" id="UP000182624">
    <property type="component" value="Unassembled WGS sequence"/>
</dbReference>
<feature type="transmembrane region" description="Helical" evidence="1">
    <location>
        <begin position="172"/>
        <end position="187"/>
    </location>
</feature>
<feature type="transmembrane region" description="Helical" evidence="1">
    <location>
        <begin position="149"/>
        <end position="166"/>
    </location>
</feature>
<feature type="transmembrane region" description="Helical" evidence="1">
    <location>
        <begin position="122"/>
        <end position="142"/>
    </location>
</feature>
<name>A0A1I5PT97_9FIRM</name>
<evidence type="ECO:0000313" key="3">
    <source>
        <dbReference type="Proteomes" id="UP000182624"/>
    </source>
</evidence>
<dbReference type="OrthoDB" id="2137478at2"/>
<evidence type="ECO:0000313" key="2">
    <source>
        <dbReference type="EMBL" id="SFP37265.1"/>
    </source>
</evidence>
<keyword evidence="1" id="KW-1133">Transmembrane helix</keyword>
<feature type="transmembrane region" description="Helical" evidence="1">
    <location>
        <begin position="381"/>
        <end position="405"/>
    </location>
</feature>
<reference evidence="3" key="1">
    <citation type="submission" date="2016-10" db="EMBL/GenBank/DDBJ databases">
        <authorList>
            <person name="Varghese N."/>
            <person name="Submissions S."/>
        </authorList>
    </citation>
    <scope>NUCLEOTIDE SEQUENCE [LARGE SCALE GENOMIC DNA]</scope>
    <source>
        <strain evidence="3">P18</strain>
    </source>
</reference>
<organism evidence="2 3">
    <name type="scientific">Butyrivibrio proteoclasticus</name>
    <dbReference type="NCBI Taxonomy" id="43305"/>
    <lineage>
        <taxon>Bacteria</taxon>
        <taxon>Bacillati</taxon>
        <taxon>Bacillota</taxon>
        <taxon>Clostridia</taxon>
        <taxon>Lachnospirales</taxon>
        <taxon>Lachnospiraceae</taxon>
        <taxon>Butyrivibrio</taxon>
    </lineage>
</organism>
<sequence length="654" mass="74670">MIETIKKNKISFVLILLFLVLCIRVMIKTPGSLTGDGIEYEMQVEAFLNHFSFGITTEDVEKTKADFYNEAELIDTEYYVDVAHHLHEYKGAKYSNHYGMYSALVAPLKILLSPTGCYPIRAFHLTNILLYMSALLVIFFCLKIDETRKLILIILSIVNPAWFYMFWTHTEVYMFAFTVMGLVFYYNRSYARAILFVSIAAMQNLSVLAFAMVIGVQLLIESVGKHIEKNGKFELGNYIKDFVKEVLPCGLCYIPALIPMISTYIRFNTINLVADDAMENKYLFSKAMNYLFDLNLGILPFEPFILLAFFIVALIGLKKNTLRSIINILGVCGILFIIAHQIQINSGMNFIMRYNIWIIQIMIFFVICSWDVTFENQRNALALGIFEGFWTAFMLVMTMSGLWGYSANQFAPWTQAVINKMPALYNPTRGIFYSRAKGIECYYEDYPAVYTNAQGQIRKILLSREAEKLFYSDQWILCDAEGNLIDKTGLKTVSVDGGDYKYINLTGEVYHAFSREIENPVVFAGPDYNLKGFYQQGMARAENDFTWTDGDAVVFKVSNDSPVQNMHCNIDVATIFYQPQHVNVYIDENQVYSGVIESGDQDIEFDFTKPNDDIFEMTLEVPDSVPPSTVIESADTRDLGLGLYSMTISEAEDY</sequence>